<keyword evidence="2" id="KW-0645">Protease</keyword>
<reference evidence="6" key="1">
    <citation type="submission" date="2020-12" db="EMBL/GenBank/DDBJ databases">
        <title>Metabolic potential, ecology and presence of endohyphal bacteria is reflected in genomic diversity of Mucoromycotina.</title>
        <authorList>
            <person name="Muszewska A."/>
            <person name="Okrasinska A."/>
            <person name="Steczkiewicz K."/>
            <person name="Drgas O."/>
            <person name="Orlowska M."/>
            <person name="Perlinska-Lenart U."/>
            <person name="Aleksandrzak-Piekarczyk T."/>
            <person name="Szatraj K."/>
            <person name="Zielenkiewicz U."/>
            <person name="Pilsyk S."/>
            <person name="Malc E."/>
            <person name="Mieczkowski P."/>
            <person name="Kruszewska J.S."/>
            <person name="Biernat P."/>
            <person name="Pawlowska J."/>
        </authorList>
    </citation>
    <scope>NUCLEOTIDE SEQUENCE</scope>
    <source>
        <strain evidence="6">WA0000067209</strain>
    </source>
</reference>
<feature type="domain" description="Ubiquitin-like protease family profile" evidence="5">
    <location>
        <begin position="11"/>
        <end position="173"/>
    </location>
</feature>
<evidence type="ECO:0000259" key="5">
    <source>
        <dbReference type="PROSITE" id="PS50600"/>
    </source>
</evidence>
<dbReference type="InterPro" id="IPR044613">
    <property type="entry name" value="Nep1/2-like"/>
</dbReference>
<comment type="caution">
    <text evidence="6">The sequence shown here is derived from an EMBL/GenBank/DDBJ whole genome shotgun (WGS) entry which is preliminary data.</text>
</comment>
<dbReference type="InterPro" id="IPR038765">
    <property type="entry name" value="Papain-like_cys_pep_sf"/>
</dbReference>
<dbReference type="GO" id="GO:0008234">
    <property type="term" value="F:cysteine-type peptidase activity"/>
    <property type="evidence" value="ECO:0007669"/>
    <property type="project" value="UniProtKB-KW"/>
</dbReference>
<evidence type="ECO:0000256" key="4">
    <source>
        <dbReference type="ARBA" id="ARBA00022807"/>
    </source>
</evidence>
<dbReference type="AlphaFoldDB" id="A0A8H7PRP4"/>
<comment type="similarity">
    <text evidence="1">Belongs to the peptidase C48 family.</text>
</comment>
<dbReference type="GO" id="GO:0000338">
    <property type="term" value="P:protein deneddylation"/>
    <property type="evidence" value="ECO:0007669"/>
    <property type="project" value="TreeGrafter"/>
</dbReference>
<dbReference type="PANTHER" id="PTHR46468:SF1">
    <property type="entry name" value="SENTRIN-SPECIFIC PROTEASE 8"/>
    <property type="match status" value="1"/>
</dbReference>
<dbReference type="SUPFAM" id="SSF54001">
    <property type="entry name" value="Cysteine proteinases"/>
    <property type="match status" value="1"/>
</dbReference>
<evidence type="ECO:0000256" key="2">
    <source>
        <dbReference type="ARBA" id="ARBA00022670"/>
    </source>
</evidence>
<dbReference type="GO" id="GO:0006508">
    <property type="term" value="P:proteolysis"/>
    <property type="evidence" value="ECO:0007669"/>
    <property type="project" value="UniProtKB-KW"/>
</dbReference>
<dbReference type="PANTHER" id="PTHR46468">
    <property type="entry name" value="SENTRIN-SPECIFIC PROTEASE 8"/>
    <property type="match status" value="1"/>
</dbReference>
<evidence type="ECO:0000256" key="3">
    <source>
        <dbReference type="ARBA" id="ARBA00022801"/>
    </source>
</evidence>
<dbReference type="PROSITE" id="PS50600">
    <property type="entry name" value="ULP_PROTEASE"/>
    <property type="match status" value="1"/>
</dbReference>
<dbReference type="GO" id="GO:0019784">
    <property type="term" value="F:deNEDDylase activity"/>
    <property type="evidence" value="ECO:0007669"/>
    <property type="project" value="InterPro"/>
</dbReference>
<evidence type="ECO:0000313" key="7">
    <source>
        <dbReference type="Proteomes" id="UP000654370"/>
    </source>
</evidence>
<evidence type="ECO:0000313" key="6">
    <source>
        <dbReference type="EMBL" id="KAG2179027.1"/>
    </source>
</evidence>
<dbReference type="EMBL" id="JAEPQZ010000007">
    <property type="protein sequence ID" value="KAG2179027.1"/>
    <property type="molecule type" value="Genomic_DNA"/>
</dbReference>
<accession>A0A8H7PRP4</accession>
<evidence type="ECO:0000256" key="1">
    <source>
        <dbReference type="ARBA" id="ARBA00005234"/>
    </source>
</evidence>
<proteinExistence type="inferred from homology"/>
<dbReference type="OrthoDB" id="5065855at2759"/>
<protein>
    <recommendedName>
        <fullName evidence="5">Ubiquitin-like protease family profile domain-containing protein</fullName>
    </recommendedName>
</protein>
<dbReference type="Pfam" id="PF02902">
    <property type="entry name" value="Peptidase_C48"/>
    <property type="match status" value="1"/>
</dbReference>
<keyword evidence="3" id="KW-0378">Hydrolase</keyword>
<gene>
    <name evidence="6" type="ORF">INT43_001876</name>
</gene>
<keyword evidence="7" id="KW-1185">Reference proteome</keyword>
<dbReference type="Proteomes" id="UP000654370">
    <property type="component" value="Unassembled WGS sequence"/>
</dbReference>
<sequence length="240" mass="26042">MSKAVLEYYNVIIRHEDLDTLNDGEWIADTIVEFHEEYLERTVLHNTKAIKLLRPSMVYLVANIQDASELASALPPDLSSCQAVFIPVNDAADPTRADSGSHWSLLVYARPFNSFYYYDSLGDSNLNAALAVAKKFSTLLSKVKPNFVHQKDGPQQVNGADCGACVIGATDVLVNRLLQPQTPGTAFSPDAIMHLTENDVLPPATVRSTLKNIIMKLAKVANSTPGTAIRAGDSVPVSTA</sequence>
<dbReference type="Gene3D" id="3.40.395.10">
    <property type="entry name" value="Adenoviral Proteinase, Chain A"/>
    <property type="match status" value="1"/>
</dbReference>
<organism evidence="6 7">
    <name type="scientific">Mortierella isabellina</name>
    <name type="common">Filamentous fungus</name>
    <name type="synonym">Umbelopsis isabellina</name>
    <dbReference type="NCBI Taxonomy" id="91625"/>
    <lineage>
        <taxon>Eukaryota</taxon>
        <taxon>Fungi</taxon>
        <taxon>Fungi incertae sedis</taxon>
        <taxon>Mucoromycota</taxon>
        <taxon>Mucoromycotina</taxon>
        <taxon>Umbelopsidomycetes</taxon>
        <taxon>Umbelopsidales</taxon>
        <taxon>Umbelopsidaceae</taxon>
        <taxon>Umbelopsis</taxon>
    </lineage>
</organism>
<dbReference type="InterPro" id="IPR003653">
    <property type="entry name" value="Peptidase_C48_C"/>
</dbReference>
<keyword evidence="4" id="KW-0788">Thiol protease</keyword>
<name>A0A8H7PRP4_MORIS</name>